<sequence length="191" mass="22790">MHNYFILTDEELFDLVKKNEEPAFNELYNRYKRPMVGLALKKLDDDDAVEDIVHDLFIKLWANRENIQITQHFKSYIYRALRNKILDYFAHQVHERKYLDSLRLHGEGFVESADHQIRERQFLAELDRLMDKYSSQDRIILKMRIDGYSNTEIAEHLGLSEKTIRNKYSLIIKDLGGKLKILALFFFFLGT</sequence>
<evidence type="ECO:0000259" key="5">
    <source>
        <dbReference type="Pfam" id="PF04542"/>
    </source>
</evidence>
<dbReference type="InterPro" id="IPR007627">
    <property type="entry name" value="RNA_pol_sigma70_r2"/>
</dbReference>
<dbReference type="RefSeq" id="WP_103905016.1">
    <property type="nucleotide sequence ID" value="NZ_CP049246.1"/>
</dbReference>
<dbReference type="InterPro" id="IPR036388">
    <property type="entry name" value="WH-like_DNA-bd_sf"/>
</dbReference>
<keyword evidence="4" id="KW-0804">Transcription</keyword>
<organism evidence="7 8">
    <name type="scientific">Sphingobacterium lactis</name>
    <dbReference type="NCBI Taxonomy" id="797291"/>
    <lineage>
        <taxon>Bacteria</taxon>
        <taxon>Pseudomonadati</taxon>
        <taxon>Bacteroidota</taxon>
        <taxon>Sphingobacteriia</taxon>
        <taxon>Sphingobacteriales</taxon>
        <taxon>Sphingobacteriaceae</taxon>
        <taxon>Sphingobacterium</taxon>
    </lineage>
</organism>
<evidence type="ECO:0000256" key="2">
    <source>
        <dbReference type="ARBA" id="ARBA00023015"/>
    </source>
</evidence>
<dbReference type="InterPro" id="IPR013325">
    <property type="entry name" value="RNA_pol_sigma_r2"/>
</dbReference>
<dbReference type="OrthoDB" id="1342792at2"/>
<evidence type="ECO:0000256" key="4">
    <source>
        <dbReference type="ARBA" id="ARBA00023163"/>
    </source>
</evidence>
<reference evidence="8" key="1">
    <citation type="submission" date="2016-10" db="EMBL/GenBank/DDBJ databases">
        <authorList>
            <person name="Varghese N."/>
            <person name="Submissions S."/>
        </authorList>
    </citation>
    <scope>NUCLEOTIDE SEQUENCE [LARGE SCALE GENOMIC DNA]</scope>
    <source>
        <strain evidence="8">DSM 22361</strain>
    </source>
</reference>
<evidence type="ECO:0000256" key="1">
    <source>
        <dbReference type="ARBA" id="ARBA00010641"/>
    </source>
</evidence>
<protein>
    <submittedName>
        <fullName evidence="7">RNA polymerase sigma-70 factor, ECF subfamily</fullName>
    </submittedName>
</protein>
<dbReference type="InterPro" id="IPR039425">
    <property type="entry name" value="RNA_pol_sigma-70-like"/>
</dbReference>
<feature type="domain" description="RNA polymerase sigma factor 70 region 4 type 2" evidence="6">
    <location>
        <begin position="124"/>
        <end position="173"/>
    </location>
</feature>
<dbReference type="InterPro" id="IPR014284">
    <property type="entry name" value="RNA_pol_sigma-70_dom"/>
</dbReference>
<gene>
    <name evidence="7" type="ORF">SAMN05421877_101374</name>
</gene>
<accession>A0A1H5SSX1</accession>
<dbReference type="Pfam" id="PF08281">
    <property type="entry name" value="Sigma70_r4_2"/>
    <property type="match status" value="1"/>
</dbReference>
<dbReference type="PANTHER" id="PTHR43133:SF46">
    <property type="entry name" value="RNA POLYMERASE SIGMA-70 FACTOR ECF SUBFAMILY"/>
    <property type="match status" value="1"/>
</dbReference>
<dbReference type="PANTHER" id="PTHR43133">
    <property type="entry name" value="RNA POLYMERASE ECF-TYPE SIGMA FACTO"/>
    <property type="match status" value="1"/>
</dbReference>
<evidence type="ECO:0000313" key="7">
    <source>
        <dbReference type="EMBL" id="SEF53659.1"/>
    </source>
</evidence>
<dbReference type="GO" id="GO:0016987">
    <property type="term" value="F:sigma factor activity"/>
    <property type="evidence" value="ECO:0007669"/>
    <property type="project" value="UniProtKB-KW"/>
</dbReference>
<comment type="similarity">
    <text evidence="1">Belongs to the sigma-70 factor family. ECF subfamily.</text>
</comment>
<keyword evidence="3" id="KW-0731">Sigma factor</keyword>
<dbReference type="Proteomes" id="UP000236731">
    <property type="component" value="Unassembled WGS sequence"/>
</dbReference>
<dbReference type="EMBL" id="FNUT01000001">
    <property type="protein sequence ID" value="SEF53659.1"/>
    <property type="molecule type" value="Genomic_DNA"/>
</dbReference>
<keyword evidence="8" id="KW-1185">Reference proteome</keyword>
<dbReference type="GO" id="GO:0006352">
    <property type="term" value="P:DNA-templated transcription initiation"/>
    <property type="evidence" value="ECO:0007669"/>
    <property type="project" value="InterPro"/>
</dbReference>
<dbReference type="Pfam" id="PF04542">
    <property type="entry name" value="Sigma70_r2"/>
    <property type="match status" value="1"/>
</dbReference>
<dbReference type="GO" id="GO:0003677">
    <property type="term" value="F:DNA binding"/>
    <property type="evidence" value="ECO:0007669"/>
    <property type="project" value="InterPro"/>
</dbReference>
<proteinExistence type="inferred from homology"/>
<keyword evidence="2" id="KW-0805">Transcription regulation</keyword>
<dbReference type="InterPro" id="IPR013324">
    <property type="entry name" value="RNA_pol_sigma_r3/r4-like"/>
</dbReference>
<dbReference type="Gene3D" id="1.10.1740.10">
    <property type="match status" value="1"/>
</dbReference>
<evidence type="ECO:0000259" key="6">
    <source>
        <dbReference type="Pfam" id="PF08281"/>
    </source>
</evidence>
<dbReference type="InterPro" id="IPR013249">
    <property type="entry name" value="RNA_pol_sigma70_r4_t2"/>
</dbReference>
<dbReference type="SUPFAM" id="SSF88659">
    <property type="entry name" value="Sigma3 and sigma4 domains of RNA polymerase sigma factors"/>
    <property type="match status" value="1"/>
</dbReference>
<evidence type="ECO:0000313" key="8">
    <source>
        <dbReference type="Proteomes" id="UP000236731"/>
    </source>
</evidence>
<dbReference type="Gene3D" id="1.10.10.10">
    <property type="entry name" value="Winged helix-like DNA-binding domain superfamily/Winged helix DNA-binding domain"/>
    <property type="match status" value="1"/>
</dbReference>
<feature type="domain" description="RNA polymerase sigma-70 region 2" evidence="5">
    <location>
        <begin position="27"/>
        <end position="92"/>
    </location>
</feature>
<name>A0A1H5SSX1_9SPHI</name>
<evidence type="ECO:0000256" key="3">
    <source>
        <dbReference type="ARBA" id="ARBA00023082"/>
    </source>
</evidence>
<dbReference type="AlphaFoldDB" id="A0A1H5SSX1"/>
<dbReference type="NCBIfam" id="TIGR02937">
    <property type="entry name" value="sigma70-ECF"/>
    <property type="match status" value="1"/>
</dbReference>
<dbReference type="SUPFAM" id="SSF88946">
    <property type="entry name" value="Sigma2 domain of RNA polymerase sigma factors"/>
    <property type="match status" value="1"/>
</dbReference>